<sequence length="688" mass="77191">MAHVAEAQANGHSFFAVPAGTPVGTAMRELELPNKGPEAIVCVKDRNGELKDLSFTPTTDSEFQPVPANTEDGRSVIRHSCTHVLAQAVQAEFPGTKLGIGPAIENGFYYDFDAAEPFTPEDLQKIEKRMKKIIKAGQKFERRVFADSEEASEALAAEPYKLELIQDKGSVDPDSDEATEVGAGELTGYYNVNPRSGEVEWYDLCRGPHVPTTKYIPAFALTRSSAAYWRGDQSKAGLQRIYGTAWESKEALEEYQTMLAEAEKRDHRRLGNELDLFSFPDEIGSGFPVFHPNGGIVRLEMEEHSRRRHLAAGYSFVNTPHLTKGDLFKKSGHLDWYQDGMFPPMQLDGEYDEEGNCTKQPQDYYAKPMNCPMHNLIFASRGRSYRELPLRLFEFGTVYRYEKSGVIHGLTRARGFTQDDAHIYCTEEQLEQELTSVLEFIISLLKDYGLDDFYLELSTKDPNKYVGSDEVWEKATNTLRAVAEKSGLELVPDPAGAAFYGPKISVQARDAIGRTWQMSTVQLDFNLPERFELEYTASDGSKKRPVMIHRALFGSIERFFGVLLEHYAGAFPAWLAPHQVIGIPVADTFSEHLEGVTAKLRELGIRADVDTSDDRMQKKIRNHTTNRVPFMLLAGARDVEANAVSFRFLDGTQINGVAVDKAVRLIDEWIRQRINDQPTEAAVSAKLD</sequence>
<evidence type="ECO:0000259" key="16">
    <source>
        <dbReference type="PROSITE" id="PS51880"/>
    </source>
</evidence>
<evidence type="ECO:0000256" key="1">
    <source>
        <dbReference type="ARBA" id="ARBA00004496"/>
    </source>
</evidence>
<comment type="subcellular location">
    <subcellularLocation>
        <location evidence="1 14">Cytoplasm</location>
    </subcellularLocation>
</comment>
<dbReference type="InterPro" id="IPR018163">
    <property type="entry name" value="Thr/Ala-tRNA-synth_IIc_edit"/>
</dbReference>
<dbReference type="SMART" id="SM00863">
    <property type="entry name" value="tRNA_SAD"/>
    <property type="match status" value="1"/>
</dbReference>
<organism evidence="17 18">
    <name type="scientific">Corynebacterium vitaeruminis DSM 20294</name>
    <dbReference type="NCBI Taxonomy" id="1224164"/>
    <lineage>
        <taxon>Bacteria</taxon>
        <taxon>Bacillati</taxon>
        <taxon>Actinomycetota</taxon>
        <taxon>Actinomycetes</taxon>
        <taxon>Mycobacteriales</taxon>
        <taxon>Corynebacteriaceae</taxon>
        <taxon>Corynebacterium</taxon>
    </lineage>
</organism>
<keyword evidence="6 14" id="KW-0479">Metal-binding</keyword>
<dbReference type="NCBIfam" id="TIGR00418">
    <property type="entry name" value="thrS"/>
    <property type="match status" value="1"/>
</dbReference>
<dbReference type="Gene3D" id="3.30.54.20">
    <property type="match status" value="1"/>
</dbReference>
<dbReference type="Gene3D" id="3.30.980.10">
    <property type="entry name" value="Threonyl-trna Synthetase, Chain A, domain 2"/>
    <property type="match status" value="1"/>
</dbReference>
<keyword evidence="4 14" id="KW-0820">tRNA-binding</keyword>
<gene>
    <name evidence="14 17" type="primary">thrS</name>
    <name evidence="17" type="ORF">B843_07810</name>
</gene>
<dbReference type="Pfam" id="PF07973">
    <property type="entry name" value="tRNA_SAD"/>
    <property type="match status" value="1"/>
</dbReference>
<evidence type="ECO:0000313" key="18">
    <source>
        <dbReference type="Proteomes" id="UP000019222"/>
    </source>
</evidence>
<comment type="caution">
    <text evidence="14">Lacks conserved residue(s) required for the propagation of feature annotation.</text>
</comment>
<dbReference type="STRING" id="1224164.B843_07810"/>
<evidence type="ECO:0000313" key="17">
    <source>
        <dbReference type="EMBL" id="AHI22947.1"/>
    </source>
</evidence>
<dbReference type="KEGG" id="cvt:B843_07810"/>
<dbReference type="PANTHER" id="PTHR11451:SF44">
    <property type="entry name" value="THREONINE--TRNA LIGASE, CHLOROPLASTIC_MITOCHONDRIAL 2"/>
    <property type="match status" value="1"/>
</dbReference>
<evidence type="ECO:0000256" key="9">
    <source>
        <dbReference type="ARBA" id="ARBA00022840"/>
    </source>
</evidence>
<dbReference type="GO" id="GO:0000049">
    <property type="term" value="F:tRNA binding"/>
    <property type="evidence" value="ECO:0007669"/>
    <property type="project" value="UniProtKB-KW"/>
</dbReference>
<evidence type="ECO:0000256" key="8">
    <source>
        <dbReference type="ARBA" id="ARBA00022833"/>
    </source>
</evidence>
<dbReference type="GO" id="GO:0004829">
    <property type="term" value="F:threonine-tRNA ligase activity"/>
    <property type="evidence" value="ECO:0007669"/>
    <property type="project" value="UniProtKB-UniRule"/>
</dbReference>
<dbReference type="Gene3D" id="3.30.930.10">
    <property type="entry name" value="Bira Bifunctional Protein, Domain 2"/>
    <property type="match status" value="1"/>
</dbReference>
<keyword evidence="8 14" id="KW-0862">Zinc</keyword>
<evidence type="ECO:0000256" key="13">
    <source>
        <dbReference type="ARBA" id="ARBA00049515"/>
    </source>
</evidence>
<dbReference type="PROSITE" id="PS51880">
    <property type="entry name" value="TGS"/>
    <property type="match status" value="1"/>
</dbReference>
<evidence type="ECO:0000256" key="14">
    <source>
        <dbReference type="HAMAP-Rule" id="MF_00184"/>
    </source>
</evidence>
<feature type="binding site" evidence="14">
    <location>
        <position position="422"/>
    </location>
    <ligand>
        <name>Zn(2+)</name>
        <dbReference type="ChEBI" id="CHEBI:29105"/>
        <note>catalytic</note>
    </ligand>
</feature>
<dbReference type="Pfam" id="PF00587">
    <property type="entry name" value="tRNA-synt_2b"/>
    <property type="match status" value="1"/>
</dbReference>
<keyword evidence="7 14" id="KW-0547">Nucleotide-binding</keyword>
<proteinExistence type="inferred from homology"/>
<dbReference type="AlphaFoldDB" id="W5Y177"/>
<evidence type="ECO:0000256" key="11">
    <source>
        <dbReference type="ARBA" id="ARBA00022917"/>
    </source>
</evidence>
<feature type="domain" description="TGS" evidence="16">
    <location>
        <begin position="1"/>
        <end position="67"/>
    </location>
</feature>
<evidence type="ECO:0000256" key="10">
    <source>
        <dbReference type="ARBA" id="ARBA00022884"/>
    </source>
</evidence>
<dbReference type="HOGENOM" id="CLU_008554_0_1_11"/>
<evidence type="ECO:0000256" key="7">
    <source>
        <dbReference type="ARBA" id="ARBA00022741"/>
    </source>
</evidence>
<keyword evidence="12 14" id="KW-0030">Aminoacyl-tRNA synthetase</keyword>
<comment type="cofactor">
    <cofactor evidence="14">
        <name>Zn(2+)</name>
        <dbReference type="ChEBI" id="CHEBI:29105"/>
    </cofactor>
    <text evidence="14">Binds 1 zinc ion per subunit.</text>
</comment>
<dbReference type="InterPro" id="IPR002320">
    <property type="entry name" value="Thr-tRNA-ligase_IIa"/>
</dbReference>
<dbReference type="EC" id="6.1.1.3" evidence="14"/>
<dbReference type="RefSeq" id="WP_025252965.1">
    <property type="nucleotide sequence ID" value="NZ_CP004353.1"/>
</dbReference>
<dbReference type="FunFam" id="3.30.930.10:FF:000019">
    <property type="entry name" value="Threonine--tRNA ligase"/>
    <property type="match status" value="1"/>
</dbReference>
<feature type="binding site" evidence="14">
    <location>
        <position position="371"/>
    </location>
    <ligand>
        <name>Zn(2+)</name>
        <dbReference type="ChEBI" id="CHEBI:29105"/>
        <note>catalytic</note>
    </ligand>
</feature>
<dbReference type="SUPFAM" id="SSF55681">
    <property type="entry name" value="Class II aaRS and biotin synthetases"/>
    <property type="match status" value="1"/>
</dbReference>
<dbReference type="GO" id="GO:0006435">
    <property type="term" value="P:threonyl-tRNA aminoacylation"/>
    <property type="evidence" value="ECO:0007669"/>
    <property type="project" value="UniProtKB-UniRule"/>
</dbReference>
<protein>
    <recommendedName>
        <fullName evidence="14">Threonine--tRNA ligase</fullName>
        <ecNumber evidence="14">6.1.1.3</ecNumber>
    </recommendedName>
    <alternativeName>
        <fullName evidence="14">Threonyl-tRNA synthetase</fullName>
        <shortName evidence="14">ThrRS</shortName>
    </alternativeName>
</protein>
<name>W5Y177_9CORY</name>
<dbReference type="GO" id="GO:0005737">
    <property type="term" value="C:cytoplasm"/>
    <property type="evidence" value="ECO:0007669"/>
    <property type="project" value="UniProtKB-SubCell"/>
</dbReference>
<reference evidence="17 18" key="1">
    <citation type="submission" date="2013-02" db="EMBL/GenBank/DDBJ databases">
        <title>The complete genome sequence of Corynebacterium vitaeruminis DSM 20294.</title>
        <authorList>
            <person name="Ruckert C."/>
            <person name="Albersmeier A."/>
            <person name="Kalinowski J."/>
        </authorList>
    </citation>
    <scope>NUCLEOTIDE SEQUENCE [LARGE SCALE GENOMIC DNA]</scope>
    <source>
        <strain evidence="18">ATCC 10234</strain>
    </source>
</reference>
<keyword evidence="9 14" id="KW-0067">ATP-binding</keyword>
<keyword evidence="5 14" id="KW-0436">Ligase</keyword>
<evidence type="ECO:0000256" key="2">
    <source>
        <dbReference type="ARBA" id="ARBA00008226"/>
    </source>
</evidence>
<feature type="binding site" evidence="14">
    <location>
        <position position="549"/>
    </location>
    <ligand>
        <name>Zn(2+)</name>
        <dbReference type="ChEBI" id="CHEBI:29105"/>
        <note>catalytic</note>
    </ligand>
</feature>
<dbReference type="Pfam" id="PF03129">
    <property type="entry name" value="HGTP_anticodon"/>
    <property type="match status" value="1"/>
</dbReference>
<dbReference type="InterPro" id="IPR047246">
    <property type="entry name" value="ThrRS_anticodon"/>
</dbReference>
<dbReference type="EMBL" id="CP004353">
    <property type="protein sequence ID" value="AHI22947.1"/>
    <property type="molecule type" value="Genomic_DNA"/>
</dbReference>
<accession>W5Y177</accession>
<dbReference type="PANTHER" id="PTHR11451">
    <property type="entry name" value="THREONINE-TRNA LIGASE"/>
    <property type="match status" value="1"/>
</dbReference>
<dbReference type="SUPFAM" id="SSF52954">
    <property type="entry name" value="Class II aaRS ABD-related"/>
    <property type="match status" value="1"/>
</dbReference>
<dbReference type="FunFam" id="3.30.54.20:FF:000003">
    <property type="entry name" value="Threonine--tRNA ligase"/>
    <property type="match status" value="1"/>
</dbReference>
<dbReference type="GO" id="GO:0005524">
    <property type="term" value="F:ATP binding"/>
    <property type="evidence" value="ECO:0007669"/>
    <property type="project" value="UniProtKB-UniRule"/>
</dbReference>
<comment type="catalytic activity">
    <reaction evidence="13 14">
        <text>tRNA(Thr) + L-threonine + ATP = L-threonyl-tRNA(Thr) + AMP + diphosphate + H(+)</text>
        <dbReference type="Rhea" id="RHEA:24624"/>
        <dbReference type="Rhea" id="RHEA-COMP:9670"/>
        <dbReference type="Rhea" id="RHEA-COMP:9704"/>
        <dbReference type="ChEBI" id="CHEBI:15378"/>
        <dbReference type="ChEBI" id="CHEBI:30616"/>
        <dbReference type="ChEBI" id="CHEBI:33019"/>
        <dbReference type="ChEBI" id="CHEBI:57926"/>
        <dbReference type="ChEBI" id="CHEBI:78442"/>
        <dbReference type="ChEBI" id="CHEBI:78534"/>
        <dbReference type="ChEBI" id="CHEBI:456215"/>
        <dbReference type="EC" id="6.1.1.3"/>
    </reaction>
</comment>
<dbReference type="InterPro" id="IPR002314">
    <property type="entry name" value="aa-tRNA-synt_IIb"/>
</dbReference>
<feature type="domain" description="Aminoacyl-transfer RNA synthetases class-II family profile" evidence="15">
    <location>
        <begin position="297"/>
        <end position="572"/>
    </location>
</feature>
<keyword evidence="11 14" id="KW-0648">Protein biosynthesis</keyword>
<dbReference type="InterPro" id="IPR033728">
    <property type="entry name" value="ThrRS_core"/>
</dbReference>
<dbReference type="InterPro" id="IPR004154">
    <property type="entry name" value="Anticodon-bd"/>
</dbReference>
<dbReference type="FunFam" id="3.40.50.800:FF:000001">
    <property type="entry name" value="Threonine--tRNA ligase"/>
    <property type="match status" value="1"/>
</dbReference>
<keyword evidence="18" id="KW-1185">Reference proteome</keyword>
<dbReference type="Proteomes" id="UP000019222">
    <property type="component" value="Chromosome"/>
</dbReference>
<dbReference type="SUPFAM" id="SSF55186">
    <property type="entry name" value="ThrRS/AlaRS common domain"/>
    <property type="match status" value="1"/>
</dbReference>
<dbReference type="InterPro" id="IPR004095">
    <property type="entry name" value="TGS"/>
</dbReference>
<dbReference type="GO" id="GO:0046872">
    <property type="term" value="F:metal ion binding"/>
    <property type="evidence" value="ECO:0007669"/>
    <property type="project" value="UniProtKB-KW"/>
</dbReference>
<dbReference type="eggNOG" id="COG0441">
    <property type="taxonomic scope" value="Bacteria"/>
</dbReference>
<dbReference type="PATRIC" id="fig|1224164.3.peg.1568"/>
<dbReference type="Gene3D" id="3.40.50.800">
    <property type="entry name" value="Anticodon-binding domain"/>
    <property type="match status" value="1"/>
</dbReference>
<dbReference type="InterPro" id="IPR045864">
    <property type="entry name" value="aa-tRNA-synth_II/BPL/LPL"/>
</dbReference>
<dbReference type="PROSITE" id="PS50862">
    <property type="entry name" value="AA_TRNA_LIGASE_II"/>
    <property type="match status" value="1"/>
</dbReference>
<evidence type="ECO:0000256" key="3">
    <source>
        <dbReference type="ARBA" id="ARBA00022490"/>
    </source>
</evidence>
<evidence type="ECO:0000259" key="15">
    <source>
        <dbReference type="PROSITE" id="PS50862"/>
    </source>
</evidence>
<dbReference type="CDD" id="cd00771">
    <property type="entry name" value="ThrRS_core"/>
    <property type="match status" value="1"/>
</dbReference>
<dbReference type="InterPro" id="IPR036621">
    <property type="entry name" value="Anticodon-bd_dom_sf"/>
</dbReference>
<keyword evidence="3 14" id="KW-0963">Cytoplasm</keyword>
<comment type="similarity">
    <text evidence="2 14">Belongs to the class-II aminoacyl-tRNA synthetase family.</text>
</comment>
<dbReference type="PRINTS" id="PR01047">
    <property type="entry name" value="TRNASYNTHTHR"/>
</dbReference>
<comment type="subunit">
    <text evidence="14">Homodimer.</text>
</comment>
<evidence type="ECO:0000256" key="5">
    <source>
        <dbReference type="ARBA" id="ARBA00022598"/>
    </source>
</evidence>
<dbReference type="InterPro" id="IPR006195">
    <property type="entry name" value="aa-tRNA-synth_II"/>
</dbReference>
<keyword evidence="10 14" id="KW-0694">RNA-binding</keyword>
<dbReference type="HAMAP" id="MF_00184">
    <property type="entry name" value="Thr_tRNA_synth"/>
    <property type="match status" value="1"/>
</dbReference>
<dbReference type="CDD" id="cd00860">
    <property type="entry name" value="ThrRS_anticodon"/>
    <property type="match status" value="1"/>
</dbReference>
<evidence type="ECO:0000256" key="12">
    <source>
        <dbReference type="ARBA" id="ARBA00023146"/>
    </source>
</evidence>
<dbReference type="InterPro" id="IPR012947">
    <property type="entry name" value="tRNA_SAD"/>
</dbReference>
<evidence type="ECO:0000256" key="4">
    <source>
        <dbReference type="ARBA" id="ARBA00022555"/>
    </source>
</evidence>
<dbReference type="FunFam" id="3.30.980.10:FF:000005">
    <property type="entry name" value="Threonyl-tRNA synthetase, mitochondrial"/>
    <property type="match status" value="1"/>
</dbReference>
<evidence type="ECO:0000256" key="6">
    <source>
        <dbReference type="ARBA" id="ARBA00022723"/>
    </source>
</evidence>